<keyword evidence="11 15" id="KW-1133">Transmembrane helix</keyword>
<keyword evidence="12" id="KW-0406">Ion transport</keyword>
<evidence type="ECO:0000256" key="13">
    <source>
        <dbReference type="ARBA" id="ARBA00023136"/>
    </source>
</evidence>
<keyword evidence="10" id="KW-0630">Potassium</keyword>
<evidence type="ECO:0000256" key="14">
    <source>
        <dbReference type="ARBA" id="ARBA00023303"/>
    </source>
</evidence>
<comment type="subcellular location">
    <subcellularLocation>
        <location evidence="2">Cell membrane</location>
        <topology evidence="2">Multi-pass membrane protein</topology>
    </subcellularLocation>
    <subcellularLocation>
        <location evidence="1">Nucleus</location>
    </subcellularLocation>
</comment>
<dbReference type="Gene3D" id="3.30.710.10">
    <property type="entry name" value="Potassium Channel Kv1.1, Chain A"/>
    <property type="match status" value="1"/>
</dbReference>
<dbReference type="InterPro" id="IPR003968">
    <property type="entry name" value="K_chnl_volt-dep_Kv"/>
</dbReference>
<keyword evidence="13 15" id="KW-0472">Membrane</keyword>
<dbReference type="Pfam" id="PF14382">
    <property type="entry name" value="ECR1_N"/>
    <property type="match status" value="1"/>
</dbReference>
<evidence type="ECO:0000256" key="8">
    <source>
        <dbReference type="ARBA" id="ARBA00022835"/>
    </source>
</evidence>
<proteinExistence type="predicted"/>
<evidence type="ECO:0000259" key="17">
    <source>
        <dbReference type="Pfam" id="PF02214"/>
    </source>
</evidence>
<keyword evidence="8" id="KW-0271">Exosome</keyword>
<dbReference type="Gene3D" id="2.40.50.100">
    <property type="match status" value="1"/>
</dbReference>
<protein>
    <submittedName>
        <fullName evidence="19">Uncharacterized protein</fullName>
    </submittedName>
</protein>
<dbReference type="PANTHER" id="PTHR11537">
    <property type="entry name" value="VOLTAGE-GATED POTASSIUM CHANNEL"/>
    <property type="match status" value="1"/>
</dbReference>
<keyword evidence="14" id="KW-0407">Ion channel</keyword>
<dbReference type="GO" id="GO:0005249">
    <property type="term" value="F:voltage-gated potassium channel activity"/>
    <property type="evidence" value="ECO:0007669"/>
    <property type="project" value="InterPro"/>
</dbReference>
<feature type="domain" description="Ion transport" evidence="16">
    <location>
        <begin position="518"/>
        <end position="763"/>
    </location>
</feature>
<dbReference type="Pfam" id="PF00520">
    <property type="entry name" value="Ion_trans"/>
    <property type="match status" value="1"/>
</dbReference>
<keyword evidence="9" id="KW-0851">Voltage-gated channel</keyword>
<accession>A0AAE9EIK8</accession>
<evidence type="ECO:0000256" key="4">
    <source>
        <dbReference type="ARBA" id="ARBA00022475"/>
    </source>
</evidence>
<dbReference type="FunFam" id="3.30.710.10:FF:000238">
    <property type="entry name" value="Probable voltage-gated potassium channel subunit kvs-4"/>
    <property type="match status" value="1"/>
</dbReference>
<keyword evidence="4" id="KW-1003">Cell membrane</keyword>
<dbReference type="EMBL" id="CP092622">
    <property type="protein sequence ID" value="UMM22857.1"/>
    <property type="molecule type" value="Genomic_DNA"/>
</dbReference>
<dbReference type="SUPFAM" id="SSF54695">
    <property type="entry name" value="POZ domain"/>
    <property type="match status" value="1"/>
</dbReference>
<feature type="domain" description="Exosome complex component N-terminal" evidence="18">
    <location>
        <begin position="6"/>
        <end position="43"/>
    </location>
</feature>
<dbReference type="InterPro" id="IPR012340">
    <property type="entry name" value="NA-bd_OB-fold"/>
</dbReference>
<evidence type="ECO:0000256" key="9">
    <source>
        <dbReference type="ARBA" id="ARBA00022882"/>
    </source>
</evidence>
<organism evidence="19 20">
    <name type="scientific">Caenorhabditis briggsae</name>
    <dbReference type="NCBI Taxonomy" id="6238"/>
    <lineage>
        <taxon>Eukaryota</taxon>
        <taxon>Metazoa</taxon>
        <taxon>Ecdysozoa</taxon>
        <taxon>Nematoda</taxon>
        <taxon>Chromadorea</taxon>
        <taxon>Rhabditida</taxon>
        <taxon>Rhabditina</taxon>
        <taxon>Rhabditomorpha</taxon>
        <taxon>Rhabditoidea</taxon>
        <taxon>Rhabditidae</taxon>
        <taxon>Peloderinae</taxon>
        <taxon>Caenorhabditis</taxon>
    </lineage>
</organism>
<dbReference type="InterPro" id="IPR003131">
    <property type="entry name" value="T1-type_BTB"/>
</dbReference>
<evidence type="ECO:0000256" key="3">
    <source>
        <dbReference type="ARBA" id="ARBA00022448"/>
    </source>
</evidence>
<dbReference type="PANTHER" id="PTHR11537:SF254">
    <property type="entry name" value="POTASSIUM VOLTAGE-GATED CHANNEL PROTEIN SHAB"/>
    <property type="match status" value="1"/>
</dbReference>
<feature type="transmembrane region" description="Helical" evidence="15">
    <location>
        <begin position="519"/>
        <end position="540"/>
    </location>
</feature>
<dbReference type="FunFam" id="1.20.120.350:FF:000070">
    <property type="entry name" value="K+ channel tetramerization domain protein"/>
    <property type="match status" value="1"/>
</dbReference>
<dbReference type="GO" id="GO:0005634">
    <property type="term" value="C:nucleus"/>
    <property type="evidence" value="ECO:0007669"/>
    <property type="project" value="UniProtKB-SubCell"/>
</dbReference>
<feature type="transmembrane region" description="Helical" evidence="15">
    <location>
        <begin position="672"/>
        <end position="693"/>
    </location>
</feature>
<evidence type="ECO:0000256" key="10">
    <source>
        <dbReference type="ARBA" id="ARBA00022958"/>
    </source>
</evidence>
<dbReference type="FunFam" id="1.10.287.70:FF:000005">
    <property type="entry name" value="potassium voltage-gated channel subfamily G member 1"/>
    <property type="match status" value="1"/>
</dbReference>
<evidence type="ECO:0000256" key="11">
    <source>
        <dbReference type="ARBA" id="ARBA00022989"/>
    </source>
</evidence>
<feature type="domain" description="Potassium channel tetramerisation-type BTB" evidence="17">
    <location>
        <begin position="373"/>
        <end position="464"/>
    </location>
</feature>
<dbReference type="InterPro" id="IPR011333">
    <property type="entry name" value="SKP1/BTB/POZ_sf"/>
</dbReference>
<dbReference type="Pfam" id="PF02214">
    <property type="entry name" value="BTB_2"/>
    <property type="match status" value="1"/>
</dbReference>
<evidence type="ECO:0000259" key="18">
    <source>
        <dbReference type="Pfam" id="PF14382"/>
    </source>
</evidence>
<dbReference type="InterPro" id="IPR003971">
    <property type="entry name" value="K_chnl_volt-dep_Kv5/Kv9"/>
</dbReference>
<keyword evidence="7" id="KW-0631">Potassium channel</keyword>
<dbReference type="PRINTS" id="PR01491">
    <property type="entry name" value="KVCHANNEL"/>
</dbReference>
<dbReference type="Gene3D" id="1.10.287.70">
    <property type="match status" value="1"/>
</dbReference>
<evidence type="ECO:0000256" key="12">
    <source>
        <dbReference type="ARBA" id="ARBA00023065"/>
    </source>
</evidence>
<gene>
    <name evidence="19" type="ORF">L5515_003853</name>
</gene>
<dbReference type="SUPFAM" id="SSF81324">
    <property type="entry name" value="Voltage-gated potassium channels"/>
    <property type="match status" value="1"/>
</dbReference>
<sequence length="794" mass="89900">MIAGTLVAPGDKVLDRIGDYKMGNGLYETNRRIFSSIAGFVNVYGFRDKSDNLIQVIEVRRSEDQMDNELLPFSGAVVTAKVMAVGLRFAKCDIISIGDKVYKKRFSALLPKKKLRPLEPELSDPFKNFVRPNDYILAKVCEDAGIKDKFVLSIAEDELGVVLCRGKFGEPMKKVDWNTVVSTRTGKTEPRKMAKVPQKLPRHSAEQFKIAPPIPQNRTIMSHQATHFGVKKKWKANGTNGTSAGGLSAFARMKPALDPSADRIWTIGQIIYQRHHDFNRSSPLKHSQDNGSFDYIDMVSQNSLILDRIIEAARREKEREQKDRWKEITKRLVNKSTEDERRTIQTDDATEMGIQKPDYQMYCGETEISEQFIKLNVGGQRFMLRKETIRKRGVGRLLDLVNKPVADSNADAFFSATSEFYFERPPALFHIVYQFYLNGIIHQPTNLCPVDIIEELEYWRIIPDEYLASCCCAQQPDDDDDEHEEQDKPNLFKTLKFGEIRRTIWNIIEEPASSGKAQVFAVFSVFFVLISISGLVLGSLPELQVATKQKNNLTGEEYVEMEPMPILGYIEYVCIVWFSIEYGLKMLVSAERSRTFRQLLNIIDLLAILPFLIEMLLLIFGISTEQLRDLKGAFLVIRILRVLRVIRVLKLGRYSSGLQMFGKTLKASFRQLGMMAMVVMTGVIFFSTLVYFLEKDEPGSKFHSIPAACWWCIVTMTTVGYGDLTPITVPGKLVATGAIACGVLVLALPITIIVDNFMKVAETERPAGGNRYRTSQYPSEPKATKSEQMVLKVA</sequence>
<name>A0AAE9EIK8_CAEBR</name>
<dbReference type="InterPro" id="IPR027359">
    <property type="entry name" value="Volt_channel_dom_sf"/>
</dbReference>
<keyword evidence="20" id="KW-1185">Reference proteome</keyword>
<evidence type="ECO:0000256" key="5">
    <source>
        <dbReference type="ARBA" id="ARBA00022538"/>
    </source>
</evidence>
<keyword evidence="5" id="KW-0633">Potassium transport</keyword>
<evidence type="ECO:0000313" key="19">
    <source>
        <dbReference type="EMBL" id="UMM22857.1"/>
    </source>
</evidence>
<evidence type="ECO:0000256" key="1">
    <source>
        <dbReference type="ARBA" id="ARBA00004123"/>
    </source>
</evidence>
<dbReference type="PRINTS" id="PR00169">
    <property type="entry name" value="KCHANNEL"/>
</dbReference>
<dbReference type="SUPFAM" id="SSF110324">
    <property type="entry name" value="Ribosomal L27 protein-like"/>
    <property type="match status" value="1"/>
</dbReference>
<dbReference type="GO" id="GO:0000178">
    <property type="term" value="C:exosome (RNase complex)"/>
    <property type="evidence" value="ECO:0007669"/>
    <property type="project" value="UniProtKB-KW"/>
</dbReference>
<dbReference type="PRINTS" id="PR01494">
    <property type="entry name" value="KV9CHANNEL"/>
</dbReference>
<evidence type="ECO:0000313" key="20">
    <source>
        <dbReference type="Proteomes" id="UP000829354"/>
    </source>
</evidence>
<feature type="transmembrane region" description="Helical" evidence="15">
    <location>
        <begin position="733"/>
        <end position="754"/>
    </location>
</feature>
<dbReference type="InterPro" id="IPR005821">
    <property type="entry name" value="Ion_trans_dom"/>
</dbReference>
<keyword evidence="3" id="KW-0813">Transport</keyword>
<keyword evidence="6 15" id="KW-0812">Transmembrane</keyword>
<feature type="transmembrane region" description="Helical" evidence="15">
    <location>
        <begin position="599"/>
        <end position="620"/>
    </location>
</feature>
<evidence type="ECO:0000256" key="7">
    <source>
        <dbReference type="ARBA" id="ARBA00022826"/>
    </source>
</evidence>
<dbReference type="AlphaFoldDB" id="A0AAE9EIK8"/>
<dbReference type="SUPFAM" id="SSF50249">
    <property type="entry name" value="Nucleic acid-binding proteins"/>
    <property type="match status" value="1"/>
</dbReference>
<dbReference type="Gene3D" id="2.40.50.140">
    <property type="entry name" value="Nucleic acid-binding proteins"/>
    <property type="match status" value="1"/>
</dbReference>
<feature type="transmembrane region" description="Helical" evidence="15">
    <location>
        <begin position="705"/>
        <end position="721"/>
    </location>
</feature>
<dbReference type="Proteomes" id="UP000829354">
    <property type="component" value="Chromosome III"/>
</dbReference>
<evidence type="ECO:0000259" key="16">
    <source>
        <dbReference type="Pfam" id="PF00520"/>
    </source>
</evidence>
<evidence type="ECO:0000256" key="15">
    <source>
        <dbReference type="SAM" id="Phobius"/>
    </source>
</evidence>
<dbReference type="Gene3D" id="1.20.120.350">
    <property type="entry name" value="Voltage-gated potassium channels. Chain C"/>
    <property type="match status" value="1"/>
</dbReference>
<dbReference type="CDD" id="cd18317">
    <property type="entry name" value="BTB_POZ_Kv"/>
    <property type="match status" value="1"/>
</dbReference>
<dbReference type="GO" id="GO:0051260">
    <property type="term" value="P:protein homooligomerization"/>
    <property type="evidence" value="ECO:0007669"/>
    <property type="project" value="InterPro"/>
</dbReference>
<evidence type="ECO:0000256" key="2">
    <source>
        <dbReference type="ARBA" id="ARBA00004651"/>
    </source>
</evidence>
<dbReference type="InterPro" id="IPR025721">
    <property type="entry name" value="Exosome_cplx_N_dom"/>
</dbReference>
<dbReference type="GO" id="GO:0008076">
    <property type="term" value="C:voltage-gated potassium channel complex"/>
    <property type="evidence" value="ECO:0007669"/>
    <property type="project" value="InterPro"/>
</dbReference>
<evidence type="ECO:0000256" key="6">
    <source>
        <dbReference type="ARBA" id="ARBA00022692"/>
    </source>
</evidence>
<dbReference type="InterPro" id="IPR028325">
    <property type="entry name" value="VG_K_chnl"/>
</dbReference>
<reference evidence="19 20" key="1">
    <citation type="submission" date="2022-04" db="EMBL/GenBank/DDBJ databases">
        <title>Chromosome-level reference genomes for two strains of Caenorhabditis briggsae: an improved platform for comparative genomics.</title>
        <authorList>
            <person name="Stevens L."/>
            <person name="Andersen E."/>
        </authorList>
    </citation>
    <scope>NUCLEOTIDE SEQUENCE [LARGE SCALE GENOMIC DNA]</scope>
    <source>
        <strain evidence="19">VX34</strain>
        <tissue evidence="19">Whole-organism</tissue>
    </source>
</reference>